<dbReference type="RefSeq" id="WP_175169828.1">
    <property type="nucleotide sequence ID" value="NZ_JASATM010000009.1"/>
</dbReference>
<dbReference type="EMBL" id="CADIJQ010000003">
    <property type="protein sequence ID" value="CAB3698644.1"/>
    <property type="molecule type" value="Genomic_DNA"/>
</dbReference>
<keyword evidence="1" id="KW-0472">Membrane</keyword>
<dbReference type="AlphaFoldDB" id="A0A6S7AQ27"/>
<accession>A0A6S7AQ27</accession>
<keyword evidence="1" id="KW-0812">Transmembrane</keyword>
<feature type="transmembrane region" description="Helical" evidence="1">
    <location>
        <begin position="7"/>
        <end position="24"/>
    </location>
</feature>
<protein>
    <recommendedName>
        <fullName evidence="4">Amino acid transporter</fullName>
    </recommendedName>
</protein>
<gene>
    <name evidence="2" type="ORF">LMG3441_02426</name>
</gene>
<evidence type="ECO:0000313" key="2">
    <source>
        <dbReference type="EMBL" id="CAB3698644.1"/>
    </source>
</evidence>
<organism evidence="2 3">
    <name type="scientific">Achromobacter kerstersii</name>
    <dbReference type="NCBI Taxonomy" id="1353890"/>
    <lineage>
        <taxon>Bacteria</taxon>
        <taxon>Pseudomonadati</taxon>
        <taxon>Pseudomonadota</taxon>
        <taxon>Betaproteobacteria</taxon>
        <taxon>Burkholderiales</taxon>
        <taxon>Alcaligenaceae</taxon>
        <taxon>Achromobacter</taxon>
    </lineage>
</organism>
<reference evidence="2 3" key="1">
    <citation type="submission" date="2020-04" db="EMBL/GenBank/DDBJ databases">
        <authorList>
            <person name="De Canck E."/>
        </authorList>
    </citation>
    <scope>NUCLEOTIDE SEQUENCE [LARGE SCALE GENOMIC DNA]</scope>
    <source>
        <strain evidence="2 3">LMG 3441</strain>
    </source>
</reference>
<sequence>MEAMWDFLQWPAMVTSLAAAWLVASQGPGKRKAGFWVFLLSNVLWIAWGMHDGAFALIALQVGLAALNIRGVIKNAHSTPSEPQA</sequence>
<dbReference type="Proteomes" id="UP000494269">
    <property type="component" value="Unassembled WGS sequence"/>
</dbReference>
<keyword evidence="1" id="KW-1133">Transmembrane helix</keyword>
<feature type="transmembrane region" description="Helical" evidence="1">
    <location>
        <begin position="54"/>
        <end position="73"/>
    </location>
</feature>
<evidence type="ECO:0000256" key="1">
    <source>
        <dbReference type="SAM" id="Phobius"/>
    </source>
</evidence>
<evidence type="ECO:0000313" key="3">
    <source>
        <dbReference type="Proteomes" id="UP000494269"/>
    </source>
</evidence>
<keyword evidence="3" id="KW-1185">Reference proteome</keyword>
<proteinExistence type="predicted"/>
<evidence type="ECO:0008006" key="4">
    <source>
        <dbReference type="Google" id="ProtNLM"/>
    </source>
</evidence>
<name>A0A6S7AQ27_9BURK</name>